<dbReference type="InterPro" id="IPR012442">
    <property type="entry name" value="DUF1645_plant"/>
</dbReference>
<protein>
    <submittedName>
        <fullName evidence="2">Uncharacterized protein</fullName>
    </submittedName>
</protein>
<evidence type="ECO:0000313" key="2">
    <source>
        <dbReference type="EMBL" id="GER55430.1"/>
    </source>
</evidence>
<name>A0A5A7RDM7_STRAF</name>
<dbReference type="Pfam" id="PF07816">
    <property type="entry name" value="DUF1645"/>
    <property type="match status" value="1"/>
</dbReference>
<proteinExistence type="predicted"/>
<dbReference type="OrthoDB" id="667051at2759"/>
<dbReference type="PANTHER" id="PTHR33095">
    <property type="entry name" value="OS07G0619500 PROTEIN"/>
    <property type="match status" value="1"/>
</dbReference>
<dbReference type="PANTHER" id="PTHR33095:SF57">
    <property type="entry name" value="EXPRESSED PROTEIN"/>
    <property type="match status" value="1"/>
</dbReference>
<keyword evidence="3" id="KW-1185">Reference proteome</keyword>
<feature type="region of interest" description="Disordered" evidence="1">
    <location>
        <begin position="19"/>
        <end position="95"/>
    </location>
</feature>
<feature type="compositionally biased region" description="Low complexity" evidence="1">
    <location>
        <begin position="142"/>
        <end position="151"/>
    </location>
</feature>
<evidence type="ECO:0000256" key="1">
    <source>
        <dbReference type="SAM" id="MobiDB-lite"/>
    </source>
</evidence>
<gene>
    <name evidence="2" type="ORF">STAS_33091</name>
</gene>
<organism evidence="2 3">
    <name type="scientific">Striga asiatica</name>
    <name type="common">Asiatic witchweed</name>
    <name type="synonym">Buchnera asiatica</name>
    <dbReference type="NCBI Taxonomy" id="4170"/>
    <lineage>
        <taxon>Eukaryota</taxon>
        <taxon>Viridiplantae</taxon>
        <taxon>Streptophyta</taxon>
        <taxon>Embryophyta</taxon>
        <taxon>Tracheophyta</taxon>
        <taxon>Spermatophyta</taxon>
        <taxon>Magnoliopsida</taxon>
        <taxon>eudicotyledons</taxon>
        <taxon>Gunneridae</taxon>
        <taxon>Pentapetalae</taxon>
        <taxon>asterids</taxon>
        <taxon>lamiids</taxon>
        <taxon>Lamiales</taxon>
        <taxon>Orobanchaceae</taxon>
        <taxon>Buchnereae</taxon>
        <taxon>Striga</taxon>
    </lineage>
</organism>
<accession>A0A5A7RDM7</accession>
<reference evidence="3" key="1">
    <citation type="journal article" date="2019" name="Curr. Biol.">
        <title>Genome Sequence of Striga asiatica Provides Insight into the Evolution of Plant Parasitism.</title>
        <authorList>
            <person name="Yoshida S."/>
            <person name="Kim S."/>
            <person name="Wafula E.K."/>
            <person name="Tanskanen J."/>
            <person name="Kim Y.M."/>
            <person name="Honaas L."/>
            <person name="Yang Z."/>
            <person name="Spallek T."/>
            <person name="Conn C.E."/>
            <person name="Ichihashi Y."/>
            <person name="Cheong K."/>
            <person name="Cui S."/>
            <person name="Der J.P."/>
            <person name="Gundlach H."/>
            <person name="Jiao Y."/>
            <person name="Hori C."/>
            <person name="Ishida J.K."/>
            <person name="Kasahara H."/>
            <person name="Kiba T."/>
            <person name="Kim M.S."/>
            <person name="Koo N."/>
            <person name="Laohavisit A."/>
            <person name="Lee Y.H."/>
            <person name="Lumba S."/>
            <person name="McCourt P."/>
            <person name="Mortimer J.C."/>
            <person name="Mutuku J.M."/>
            <person name="Nomura T."/>
            <person name="Sasaki-Sekimoto Y."/>
            <person name="Seto Y."/>
            <person name="Wang Y."/>
            <person name="Wakatake T."/>
            <person name="Sakakibara H."/>
            <person name="Demura T."/>
            <person name="Yamaguchi S."/>
            <person name="Yoneyama K."/>
            <person name="Manabe R.I."/>
            <person name="Nelson D.C."/>
            <person name="Schulman A.H."/>
            <person name="Timko M.P."/>
            <person name="dePamphilis C.W."/>
            <person name="Choi D."/>
            <person name="Shirasu K."/>
        </authorList>
    </citation>
    <scope>NUCLEOTIDE SEQUENCE [LARGE SCALE GENOMIC DNA]</scope>
    <source>
        <strain evidence="3">cv. UVA1</strain>
    </source>
</reference>
<evidence type="ECO:0000313" key="3">
    <source>
        <dbReference type="Proteomes" id="UP000325081"/>
    </source>
</evidence>
<dbReference type="EMBL" id="BKCP01011737">
    <property type="protein sequence ID" value="GER55430.1"/>
    <property type="molecule type" value="Genomic_DNA"/>
</dbReference>
<feature type="compositionally biased region" description="Basic and acidic residues" evidence="1">
    <location>
        <begin position="152"/>
        <end position="172"/>
    </location>
</feature>
<comment type="caution">
    <text evidence="2">The sequence shown here is derived from an EMBL/GenBank/DDBJ whole genome shotgun (WGS) entry which is preliminary data.</text>
</comment>
<sequence length="224" mass="24647">MTSAEELFCNGQIRPISLSAHLRRPPQTLSPLAESDVADERGTSVRGREAKPRAGSLHRRTRSMSPPRTANDDGEPIPDGDGAPPLPLPPGSRSSSRRWVLLKEFLYRSKSEGQNSKFRVSLSFSPIKDNKKKTTSQGNCGGLNNRKNNNSDGKEGKFSGEKDGAGKRKGLSAHEAHYAAKRAQAEEMRKKTYLPYRQGLLGCLGFRYRSYGAITGFARVFNPV</sequence>
<dbReference type="Proteomes" id="UP000325081">
    <property type="component" value="Unassembled WGS sequence"/>
</dbReference>
<dbReference type="AlphaFoldDB" id="A0A5A7RDM7"/>
<feature type="compositionally biased region" description="Basic and acidic residues" evidence="1">
    <location>
        <begin position="38"/>
        <end position="52"/>
    </location>
</feature>
<feature type="region of interest" description="Disordered" evidence="1">
    <location>
        <begin position="128"/>
        <end position="172"/>
    </location>
</feature>